<dbReference type="SMART" id="SM00245">
    <property type="entry name" value="TSPc"/>
    <property type="match status" value="1"/>
</dbReference>
<keyword evidence="3" id="KW-1185">Reference proteome</keyword>
<dbReference type="SUPFAM" id="SSF52096">
    <property type="entry name" value="ClpP/crotonase"/>
    <property type="match status" value="1"/>
</dbReference>
<organism evidence="2 3">
    <name type="scientific">Scophthalmus maximus</name>
    <name type="common">Turbot</name>
    <name type="synonym">Psetta maxima</name>
    <dbReference type="NCBI Taxonomy" id="52904"/>
    <lineage>
        <taxon>Eukaryota</taxon>
        <taxon>Metazoa</taxon>
        <taxon>Chordata</taxon>
        <taxon>Craniata</taxon>
        <taxon>Vertebrata</taxon>
        <taxon>Euteleostomi</taxon>
        <taxon>Actinopterygii</taxon>
        <taxon>Neopterygii</taxon>
        <taxon>Teleostei</taxon>
        <taxon>Neoteleostei</taxon>
        <taxon>Acanthomorphata</taxon>
        <taxon>Carangaria</taxon>
        <taxon>Pleuronectiformes</taxon>
        <taxon>Pleuronectoidei</taxon>
        <taxon>Scophthalmidae</taxon>
        <taxon>Scophthalmus</taxon>
    </lineage>
</organism>
<evidence type="ECO:0000259" key="1">
    <source>
        <dbReference type="SMART" id="SM00245"/>
    </source>
</evidence>
<protein>
    <submittedName>
        <fullName evidence="2">RBP3-like protein-1</fullName>
    </submittedName>
</protein>
<dbReference type="Gene3D" id="3.90.226.10">
    <property type="entry name" value="2-enoyl-CoA Hydratase, Chain A, domain 1"/>
    <property type="match status" value="1"/>
</dbReference>
<dbReference type="PANTHER" id="PTHR11261:SF3">
    <property type="entry name" value="RETINOL-BINDING PROTEIN 3"/>
    <property type="match status" value="1"/>
</dbReference>
<dbReference type="CDD" id="cd07563">
    <property type="entry name" value="Peptidase_S41_IRBP"/>
    <property type="match status" value="1"/>
</dbReference>
<dbReference type="AlphaFoldDB" id="A0A2U9CLC9"/>
<dbReference type="Proteomes" id="UP000246464">
    <property type="component" value="Chromosome 18"/>
</dbReference>
<dbReference type="EMBL" id="CP026260">
    <property type="protein sequence ID" value="AWP17337.1"/>
    <property type="molecule type" value="Genomic_DNA"/>
</dbReference>
<dbReference type="PANTHER" id="PTHR11261">
    <property type="entry name" value="INTERPHOTORECEPTOR RETINOID-BINDING PROTEIN"/>
    <property type="match status" value="1"/>
</dbReference>
<dbReference type="Pfam" id="PF03572">
    <property type="entry name" value="Peptidase_S41"/>
    <property type="match status" value="1"/>
</dbReference>
<dbReference type="GO" id="GO:0008236">
    <property type="term" value="F:serine-type peptidase activity"/>
    <property type="evidence" value="ECO:0007669"/>
    <property type="project" value="InterPro"/>
</dbReference>
<reference evidence="2 3" key="1">
    <citation type="submission" date="2017-12" db="EMBL/GenBank/DDBJ databases">
        <title>Integrating genomic resources of turbot (Scophthalmus maximus) in depth evaluation of genetic and physical mapping variation across individuals.</title>
        <authorList>
            <person name="Martinez P."/>
        </authorList>
    </citation>
    <scope>NUCLEOTIDE SEQUENCE [LARGE SCALE GENOMIC DNA]</scope>
</reference>
<name>A0A2U9CLC9_SCOMX</name>
<gene>
    <name evidence="2" type="ORF">SMAX5B_020113</name>
</gene>
<dbReference type="GO" id="GO:0006508">
    <property type="term" value="P:proteolysis"/>
    <property type="evidence" value="ECO:0007669"/>
    <property type="project" value="InterPro"/>
</dbReference>
<proteinExistence type="predicted"/>
<dbReference type="Gene3D" id="3.30.750.44">
    <property type="match status" value="1"/>
</dbReference>
<evidence type="ECO:0000313" key="3">
    <source>
        <dbReference type="Proteomes" id="UP000246464"/>
    </source>
</evidence>
<dbReference type="InterPro" id="IPR005151">
    <property type="entry name" value="Tail-specific_protease"/>
</dbReference>
<evidence type="ECO:0000313" key="2">
    <source>
        <dbReference type="EMBL" id="AWP17337.1"/>
    </source>
</evidence>
<dbReference type="InterPro" id="IPR029045">
    <property type="entry name" value="ClpP/crotonase-like_dom_sf"/>
</dbReference>
<accession>A0A2U9CLC9</accession>
<sequence length="193" mass="21291">MMADIEVLKAIGTQLTKLVWSKIVNTDALIIDMRFNTGGYSTSVPLLCSYLFDADPLRHLYTIFDRTTTTMTEVMTLPQIRGQRYGSSKDVYILTSHMTGSAAEVFTRTMKDLNRATIIGEPTTGGSLSSGTYRIRDSILYASIPNQVVFSSTTGKVWSISGVEPHVFAQASDALHVAQRFIVTKLLKRGKGK</sequence>
<feature type="domain" description="Tail specific protease" evidence="1">
    <location>
        <begin position="2"/>
        <end position="170"/>
    </location>
</feature>